<feature type="non-terminal residue" evidence="2">
    <location>
        <position position="51"/>
    </location>
</feature>
<evidence type="ECO:0000313" key="2">
    <source>
        <dbReference type="EMBL" id="KAJ1132282.1"/>
    </source>
</evidence>
<keyword evidence="3" id="KW-1185">Reference proteome</keyword>
<gene>
    <name evidence="2" type="ORF">NDU88_010608</name>
</gene>
<dbReference type="Proteomes" id="UP001066276">
    <property type="component" value="Chromosome 7"/>
</dbReference>
<protein>
    <submittedName>
        <fullName evidence="2">Uncharacterized protein</fullName>
    </submittedName>
</protein>
<reference evidence="2" key="1">
    <citation type="journal article" date="2022" name="bioRxiv">
        <title>Sequencing and chromosome-scale assembly of the giantPleurodeles waltlgenome.</title>
        <authorList>
            <person name="Brown T."/>
            <person name="Elewa A."/>
            <person name="Iarovenko S."/>
            <person name="Subramanian E."/>
            <person name="Araus A.J."/>
            <person name="Petzold A."/>
            <person name="Susuki M."/>
            <person name="Suzuki K.-i.T."/>
            <person name="Hayashi T."/>
            <person name="Toyoda A."/>
            <person name="Oliveira C."/>
            <person name="Osipova E."/>
            <person name="Leigh N.D."/>
            <person name="Simon A."/>
            <person name="Yun M.H."/>
        </authorList>
    </citation>
    <scope>NUCLEOTIDE SEQUENCE</scope>
    <source>
        <strain evidence="2">20211129_DDA</strain>
        <tissue evidence="2">Liver</tissue>
    </source>
</reference>
<dbReference type="AlphaFoldDB" id="A0AAV7PVD1"/>
<accession>A0AAV7PVD1</accession>
<dbReference type="EMBL" id="JANPWB010000011">
    <property type="protein sequence ID" value="KAJ1132282.1"/>
    <property type="molecule type" value="Genomic_DNA"/>
</dbReference>
<name>A0AAV7PVD1_PLEWA</name>
<feature type="region of interest" description="Disordered" evidence="1">
    <location>
        <begin position="1"/>
        <end position="51"/>
    </location>
</feature>
<sequence length="51" mass="5648">EQRDDTGINYWSRPPRPADTRSACHVLPGPSVDCRPRGGVSETAKKRDLQA</sequence>
<organism evidence="2 3">
    <name type="scientific">Pleurodeles waltl</name>
    <name type="common">Iberian ribbed newt</name>
    <dbReference type="NCBI Taxonomy" id="8319"/>
    <lineage>
        <taxon>Eukaryota</taxon>
        <taxon>Metazoa</taxon>
        <taxon>Chordata</taxon>
        <taxon>Craniata</taxon>
        <taxon>Vertebrata</taxon>
        <taxon>Euteleostomi</taxon>
        <taxon>Amphibia</taxon>
        <taxon>Batrachia</taxon>
        <taxon>Caudata</taxon>
        <taxon>Salamandroidea</taxon>
        <taxon>Salamandridae</taxon>
        <taxon>Pleurodelinae</taxon>
        <taxon>Pleurodeles</taxon>
    </lineage>
</organism>
<proteinExistence type="predicted"/>
<evidence type="ECO:0000313" key="3">
    <source>
        <dbReference type="Proteomes" id="UP001066276"/>
    </source>
</evidence>
<evidence type="ECO:0000256" key="1">
    <source>
        <dbReference type="SAM" id="MobiDB-lite"/>
    </source>
</evidence>
<feature type="non-terminal residue" evidence="2">
    <location>
        <position position="1"/>
    </location>
</feature>
<comment type="caution">
    <text evidence="2">The sequence shown here is derived from an EMBL/GenBank/DDBJ whole genome shotgun (WGS) entry which is preliminary data.</text>
</comment>